<dbReference type="Gene3D" id="1.10.1660.10">
    <property type="match status" value="1"/>
</dbReference>
<dbReference type="EMBL" id="VDGV01000070">
    <property type="protein sequence ID" value="TNG91287.1"/>
    <property type="molecule type" value="Genomic_DNA"/>
</dbReference>
<dbReference type="EMBL" id="SMCP01000005">
    <property type="protein sequence ID" value="TCV87214.1"/>
    <property type="molecule type" value="Genomic_DNA"/>
</dbReference>
<keyword evidence="4" id="KW-1185">Reference proteome</keyword>
<accession>A0A4R3Y9B1</accession>
<gene>
    <name evidence="1" type="ORF">EDC16_105132</name>
    <name evidence="2" type="ORF">FHQ21_08125</name>
</gene>
<reference evidence="2 4" key="2">
    <citation type="submission" date="2019-05" db="EMBL/GenBank/DDBJ databases">
        <title>Pasteurellaceae isolates from reptiles.</title>
        <authorList>
            <person name="Bojesen A.M."/>
            <person name="Lund E."/>
        </authorList>
    </citation>
    <scope>NUCLEOTIDE SEQUENCE [LARGE SCALE GENOMIC DNA]</scope>
    <source>
        <strain evidence="2 4">ELNT2x</strain>
    </source>
</reference>
<organism evidence="1 3">
    <name type="scientific">Testudinibacter aquarius</name>
    <dbReference type="NCBI Taxonomy" id="1524974"/>
    <lineage>
        <taxon>Bacteria</taxon>
        <taxon>Pseudomonadati</taxon>
        <taxon>Pseudomonadota</taxon>
        <taxon>Gammaproteobacteria</taxon>
        <taxon>Pasteurellales</taxon>
        <taxon>Pasteurellaceae</taxon>
        <taxon>Testudinibacter</taxon>
    </lineage>
</organism>
<proteinExistence type="predicted"/>
<dbReference type="Proteomes" id="UP000305526">
    <property type="component" value="Unassembled WGS sequence"/>
</dbReference>
<evidence type="ECO:0000313" key="3">
    <source>
        <dbReference type="Proteomes" id="UP000294619"/>
    </source>
</evidence>
<evidence type="ECO:0000313" key="4">
    <source>
        <dbReference type="Proteomes" id="UP000305526"/>
    </source>
</evidence>
<evidence type="ECO:0000313" key="1">
    <source>
        <dbReference type="EMBL" id="TCV87214.1"/>
    </source>
</evidence>
<dbReference type="AlphaFoldDB" id="A0A4R3Y9B1"/>
<dbReference type="Pfam" id="PF13591">
    <property type="entry name" value="MerR_2"/>
    <property type="match status" value="1"/>
</dbReference>
<dbReference type="Proteomes" id="UP000294619">
    <property type="component" value="Unassembled WGS sequence"/>
</dbReference>
<name>A0A4R3Y9B1_9PAST</name>
<comment type="caution">
    <text evidence="1">The sequence shown here is derived from an EMBL/GenBank/DDBJ whole genome shotgun (WGS) entry which is preliminary data.</text>
</comment>
<protein>
    <submittedName>
        <fullName evidence="1">Chaperone modulatory protein CbpM</fullName>
    </submittedName>
    <submittedName>
        <fullName evidence="2">MerR family transcriptional regulator</fullName>
    </submittedName>
</protein>
<sequence length="87" mass="9858">MTEQQDIQLTFEEIVCACDNNIDWVVSVIEEEIISVHGKPQQASYSGFQLSRIRRAHRISRDFEASVPATALILQLLDELETLRKGG</sequence>
<evidence type="ECO:0000313" key="2">
    <source>
        <dbReference type="EMBL" id="TNG91287.1"/>
    </source>
</evidence>
<reference evidence="1 3" key="1">
    <citation type="submission" date="2019-03" db="EMBL/GenBank/DDBJ databases">
        <title>Genomic Encyclopedia of Type Strains, Phase IV (KMG-IV): sequencing the most valuable type-strain genomes for metagenomic binning, comparative biology and taxonomic classification.</title>
        <authorList>
            <person name="Goeker M."/>
        </authorList>
    </citation>
    <scope>NUCLEOTIDE SEQUENCE [LARGE SCALE GENOMIC DNA]</scope>
    <source>
        <strain evidence="1 3">DSM 28140</strain>
    </source>
</reference>